<gene>
    <name evidence="2" type="ORF">A5886_000114</name>
</gene>
<organism evidence="2 3">
    <name type="scientific">Candidatus Enterococcus testudinis</name>
    <dbReference type="NCBI Taxonomy" id="1834191"/>
    <lineage>
        <taxon>Bacteria</taxon>
        <taxon>Bacillati</taxon>
        <taxon>Bacillota</taxon>
        <taxon>Bacilli</taxon>
        <taxon>Lactobacillales</taxon>
        <taxon>Enterococcaceae</taxon>
        <taxon>Enterococcus</taxon>
    </lineage>
</organism>
<feature type="compositionally biased region" description="Basic and acidic residues" evidence="1">
    <location>
        <begin position="153"/>
        <end position="164"/>
    </location>
</feature>
<dbReference type="EMBL" id="NGKU01000001">
    <property type="protein sequence ID" value="OTN75070.1"/>
    <property type="molecule type" value="Genomic_DNA"/>
</dbReference>
<dbReference type="Proteomes" id="UP000195043">
    <property type="component" value="Unassembled WGS sequence"/>
</dbReference>
<dbReference type="OrthoDB" id="2334846at2"/>
<protein>
    <submittedName>
        <fullName evidence="2">Uncharacterized protein</fullName>
    </submittedName>
</protein>
<name>A0A242A2D4_9ENTE</name>
<evidence type="ECO:0000256" key="1">
    <source>
        <dbReference type="SAM" id="MobiDB-lite"/>
    </source>
</evidence>
<dbReference type="STRING" id="1834191.A5886_000114"/>
<accession>A0A242A2D4</accession>
<sequence length="164" mass="18333">MTKRNLTIIGSYDTRTEVLPVIEQLAAEGYSKDDIVVFANKTVIDQFDLDTIPDVDVETTTADDNDRSLWEKIKDAFSFGDHAFGDDEDDPLFGYRSDIEQGKLVVGVHDYRPMDKVTEHEAATIDTPLPGETAFPDESVEPTPRLGDSDIEAPIHDPNHLRNL</sequence>
<dbReference type="RefSeq" id="WP_086273172.1">
    <property type="nucleotide sequence ID" value="NZ_NGKU01000001.1"/>
</dbReference>
<evidence type="ECO:0000313" key="2">
    <source>
        <dbReference type="EMBL" id="OTN75070.1"/>
    </source>
</evidence>
<proteinExistence type="predicted"/>
<comment type="caution">
    <text evidence="2">The sequence shown here is derived from an EMBL/GenBank/DDBJ whole genome shotgun (WGS) entry which is preliminary data.</text>
</comment>
<reference evidence="2 3" key="1">
    <citation type="submission" date="2017-05" db="EMBL/GenBank/DDBJ databases">
        <title>The Genome Sequence of Enterococcus sp. 8G7_MSG3316.</title>
        <authorList>
            <consortium name="The Broad Institute Genomics Platform"/>
            <consortium name="The Broad Institute Genomic Center for Infectious Diseases"/>
            <person name="Earl A."/>
            <person name="Manson A."/>
            <person name="Schwartman J."/>
            <person name="Gilmore M."/>
            <person name="Abouelleil A."/>
            <person name="Cao P."/>
            <person name="Chapman S."/>
            <person name="Cusick C."/>
            <person name="Shea T."/>
            <person name="Young S."/>
            <person name="Neafsey D."/>
            <person name="Nusbaum C."/>
            <person name="Birren B."/>
        </authorList>
    </citation>
    <scope>NUCLEOTIDE SEQUENCE [LARGE SCALE GENOMIC DNA]</scope>
    <source>
        <strain evidence="2 3">8G7_MSG3316</strain>
    </source>
</reference>
<evidence type="ECO:0000313" key="3">
    <source>
        <dbReference type="Proteomes" id="UP000195043"/>
    </source>
</evidence>
<keyword evidence="3" id="KW-1185">Reference proteome</keyword>
<feature type="region of interest" description="Disordered" evidence="1">
    <location>
        <begin position="122"/>
        <end position="164"/>
    </location>
</feature>
<dbReference type="AlphaFoldDB" id="A0A242A2D4"/>